<accession>A0AB39LVH6</accession>
<sequence>MLTVINADGSTPNGSLIDEIVREGARRMLAAALEAEVNSYIAELAGERDGDGRRLVVRNRYHQPRKVTTAAGTVEVRAPRVNDKRVDDTTGERKRFSSAILPLWCRKSPKISEVLPLLYLHGLSSGDFVPALEQFLGSSAGLSPATVTRLTAQWQADHTAFMDRELSAMDYVYVWADGVHLRIRLEEAKAAVLVLMGVRADGTKELIAMTDGYRESSEAWAGLLRDCARRGMRAPVLAVGDGALGFWNALSEVFPDTRRQRCWVHKTASVLDALPKSAQPAAKRAIQEIYNAEDKEHAARAVRDFERAYGAKYPKVVKRITDDEDELLAFFDFPAEHWIHLRTTNPIESTFATVRLRTKVTRGAGSRAAGLAMVFKLIESAQARWRAVNAPHLVALVRAGARFRRGQLVEREERAAA</sequence>
<dbReference type="PANTHER" id="PTHR33217">
    <property type="entry name" value="TRANSPOSASE FOR INSERTION SEQUENCE ELEMENT IS1081"/>
    <property type="match status" value="1"/>
</dbReference>
<protein>
    <recommendedName>
        <fullName evidence="6">Mutator family transposase</fullName>
    </recommendedName>
</protein>
<dbReference type="PROSITE" id="PS01007">
    <property type="entry name" value="TRANSPOSASE_MUTATOR"/>
    <property type="match status" value="1"/>
</dbReference>
<dbReference type="Pfam" id="PF00872">
    <property type="entry name" value="Transposase_mut"/>
    <property type="match status" value="1"/>
</dbReference>
<reference evidence="7" key="1">
    <citation type="submission" date="2024-07" db="EMBL/GenBank/DDBJ databases">
        <authorList>
            <person name="Yu S.T."/>
        </authorList>
    </citation>
    <scope>NUCLEOTIDE SEQUENCE</scope>
    <source>
        <strain evidence="7">R02</strain>
    </source>
</reference>
<evidence type="ECO:0000256" key="1">
    <source>
        <dbReference type="ARBA" id="ARBA00002190"/>
    </source>
</evidence>
<keyword evidence="6" id="KW-0814">Transposable element</keyword>
<keyword evidence="4 6" id="KW-0238">DNA-binding</keyword>
<evidence type="ECO:0000256" key="3">
    <source>
        <dbReference type="ARBA" id="ARBA00022578"/>
    </source>
</evidence>
<dbReference type="AlphaFoldDB" id="A0AB39LVH6"/>
<evidence type="ECO:0000313" key="7">
    <source>
        <dbReference type="EMBL" id="XDP97969.1"/>
    </source>
</evidence>
<dbReference type="NCBIfam" id="NF033543">
    <property type="entry name" value="transpos_IS256"/>
    <property type="match status" value="1"/>
</dbReference>
<evidence type="ECO:0000256" key="2">
    <source>
        <dbReference type="ARBA" id="ARBA00010961"/>
    </source>
</evidence>
<comment type="similarity">
    <text evidence="2 6">Belongs to the transposase mutator family.</text>
</comment>
<dbReference type="GO" id="GO:0004803">
    <property type="term" value="F:transposase activity"/>
    <property type="evidence" value="ECO:0007669"/>
    <property type="project" value="UniProtKB-UniRule"/>
</dbReference>
<keyword evidence="3 6" id="KW-0815">Transposition</keyword>
<evidence type="ECO:0000256" key="4">
    <source>
        <dbReference type="ARBA" id="ARBA00023125"/>
    </source>
</evidence>
<dbReference type="InterPro" id="IPR001207">
    <property type="entry name" value="Transposase_mutator"/>
</dbReference>
<keyword evidence="5 6" id="KW-0233">DNA recombination</keyword>
<dbReference type="RefSeq" id="WP_369161352.1">
    <property type="nucleotide sequence ID" value="NZ_CP163429.1"/>
</dbReference>
<organism evidence="7">
    <name type="scientific">Streptomyces sp. R02</name>
    <dbReference type="NCBI Taxonomy" id="3238623"/>
    <lineage>
        <taxon>Bacteria</taxon>
        <taxon>Bacillati</taxon>
        <taxon>Actinomycetota</taxon>
        <taxon>Actinomycetes</taxon>
        <taxon>Kitasatosporales</taxon>
        <taxon>Streptomycetaceae</taxon>
        <taxon>Streptomyces</taxon>
    </lineage>
</organism>
<dbReference type="PANTHER" id="PTHR33217:SF9">
    <property type="entry name" value="MUTATOR FAMILY TRANSPOSASE"/>
    <property type="match status" value="1"/>
</dbReference>
<dbReference type="GO" id="GO:0003677">
    <property type="term" value="F:DNA binding"/>
    <property type="evidence" value="ECO:0007669"/>
    <property type="project" value="UniProtKB-UniRule"/>
</dbReference>
<name>A0AB39LVH6_9ACTN</name>
<dbReference type="GO" id="GO:0006313">
    <property type="term" value="P:DNA transposition"/>
    <property type="evidence" value="ECO:0007669"/>
    <property type="project" value="UniProtKB-UniRule"/>
</dbReference>
<gene>
    <name evidence="7" type="ORF">AB5J57_32650</name>
</gene>
<proteinExistence type="inferred from homology"/>
<dbReference type="EMBL" id="CP163429">
    <property type="protein sequence ID" value="XDP97969.1"/>
    <property type="molecule type" value="Genomic_DNA"/>
</dbReference>
<evidence type="ECO:0000256" key="6">
    <source>
        <dbReference type="RuleBase" id="RU365089"/>
    </source>
</evidence>
<evidence type="ECO:0000256" key="5">
    <source>
        <dbReference type="ARBA" id="ARBA00023172"/>
    </source>
</evidence>
<comment type="function">
    <text evidence="1 6">Required for the transposition of the insertion element.</text>
</comment>